<dbReference type="RefSeq" id="WP_270126244.1">
    <property type="nucleotide sequence ID" value="NZ_CP115396.1"/>
</dbReference>
<evidence type="ECO:0000256" key="5">
    <source>
        <dbReference type="ARBA" id="ARBA00023136"/>
    </source>
</evidence>
<feature type="compositionally biased region" description="Polar residues" evidence="8">
    <location>
        <begin position="393"/>
        <end position="402"/>
    </location>
</feature>
<evidence type="ECO:0000256" key="2">
    <source>
        <dbReference type="ARBA" id="ARBA00022448"/>
    </source>
</evidence>
<evidence type="ECO:0000256" key="4">
    <source>
        <dbReference type="ARBA" id="ARBA00022692"/>
    </source>
</evidence>
<dbReference type="InterPro" id="IPR023996">
    <property type="entry name" value="TonB-dep_OMP_SusC/RagA"/>
</dbReference>
<evidence type="ECO:0000256" key="6">
    <source>
        <dbReference type="ARBA" id="ARBA00023237"/>
    </source>
</evidence>
<keyword evidence="12" id="KW-1185">Reference proteome</keyword>
<dbReference type="PROSITE" id="PS52016">
    <property type="entry name" value="TONB_DEPENDENT_REC_3"/>
    <property type="match status" value="1"/>
</dbReference>
<dbReference type="InterPro" id="IPR039426">
    <property type="entry name" value="TonB-dep_rcpt-like"/>
</dbReference>
<comment type="similarity">
    <text evidence="7">Belongs to the TonB-dependent receptor family.</text>
</comment>
<keyword evidence="5 7" id="KW-0472">Membrane</keyword>
<feature type="domain" description="TonB-dependent receptor plug" evidence="10">
    <location>
        <begin position="59"/>
        <end position="164"/>
    </location>
</feature>
<evidence type="ECO:0000313" key="11">
    <source>
        <dbReference type="EMBL" id="WBO83804.1"/>
    </source>
</evidence>
<feature type="region of interest" description="Disordered" evidence="8">
    <location>
        <begin position="393"/>
        <end position="412"/>
    </location>
</feature>
<name>A0ABY7PM40_9BACT</name>
<evidence type="ECO:0000256" key="8">
    <source>
        <dbReference type="SAM" id="MobiDB-lite"/>
    </source>
</evidence>
<keyword evidence="9" id="KW-0732">Signal</keyword>
<feature type="signal peptide" evidence="9">
    <location>
        <begin position="1"/>
        <end position="19"/>
    </location>
</feature>
<keyword evidence="4 7" id="KW-0812">Transmembrane</keyword>
<protein>
    <submittedName>
        <fullName evidence="11">SusC/RagA family TonB-linked outer membrane protein</fullName>
    </submittedName>
</protein>
<dbReference type="SUPFAM" id="SSF56935">
    <property type="entry name" value="Porins"/>
    <property type="match status" value="1"/>
</dbReference>
<dbReference type="InterPro" id="IPR037066">
    <property type="entry name" value="Plug_dom_sf"/>
</dbReference>
<dbReference type="EMBL" id="CP115396">
    <property type="protein sequence ID" value="WBO83804.1"/>
    <property type="molecule type" value="Genomic_DNA"/>
</dbReference>
<evidence type="ECO:0000256" key="1">
    <source>
        <dbReference type="ARBA" id="ARBA00004571"/>
    </source>
</evidence>
<dbReference type="InterPro" id="IPR012910">
    <property type="entry name" value="Plug_dom"/>
</dbReference>
<gene>
    <name evidence="11" type="ORF">O9Z63_15655</name>
</gene>
<dbReference type="Gene3D" id="2.40.170.20">
    <property type="entry name" value="TonB-dependent receptor, beta-barrel domain"/>
    <property type="match status" value="1"/>
</dbReference>
<dbReference type="InterPro" id="IPR036942">
    <property type="entry name" value="Beta-barrel_TonB_sf"/>
</dbReference>
<keyword evidence="3 7" id="KW-1134">Transmembrane beta strand</keyword>
<dbReference type="NCBIfam" id="TIGR04056">
    <property type="entry name" value="OMP_RagA_SusC"/>
    <property type="match status" value="1"/>
</dbReference>
<sequence length="873" mass="95127">MTRLSPLSSLLLLSLPALAQQPDTLALRRVGALQSDSINGLIQDEVIVTTSHLSPFLPIQEQLRQVAGVQASPYSGAPGAQVAVRLRGAASLARNAQPLYVVDGMPVYQNMGESELPTTLGVQSTQVYSLNPLLNLPNQDIESVTVLRGAYETAAYGAQGQNGVISITTKLGRLNQTPQVRYSGYGGVQQVRRRYDLLNARQYAEFQNEAARNTGFPEPFSPTQVAGLDEGTDWQQEVLRVAALQEHHLSVAGGRSATRYYVGADHLRQNGIVENSQLRRYALRANVQQQLTPRLTLDARAGASQTEARLPPENLALNMLTAAPVFPARLPNGELNDDPQFGINPLSQALRQTREPRQRQLLARLELRQQLGQHLTASLLGHAEWNHLRRTSLSRIGGSSPTSERRQLEDRQRRQLSYRAALSYGRTLAGRHAFTAHLQAYRQDVQQHDSSETRTTSGSAQVIENSRSQNEYQLLTASLQTGYTYAGRYELQASLRHDGSSAFGTDQRQQWSPGAQLTWHAGQEAFLKDNSIVSQLDIQAGMGRTANTGNFYGQNFLVFVLGGSGGGGVRATPIREVTTQQDAGLRAGLWHNKLLVEASAYQRRTALTTVSLFGRTDDAGMLHARGLELSLTGTWLSSSRWYAGTTLALATQQSRYNGDQQSWGSSSVQLTADGDPLANFRGLRYLGPDATGQARYAGSTPASPEGTYENLGSGLPARLLGFTQHLRYQRLSLQLQADGAFGHQVYNLNNRYLDDPGGFYDNGSRRLLSRWTPANPNTDVPAAGAGVRSGSSYFLQSGNHVRLSSLLISYELWKQAARSVSVWVGGQNLLVLTNYRGFDPGVSSAGADANQAGLDAGAYPTARTVLVGVRGEF</sequence>
<reference evidence="11 12" key="1">
    <citation type="journal article" date="2011" name="Int. J. Syst. Evol. Microbiol.">
        <title>Hymenobacter yonginensis sp. nov., isolated from a mesotrophic artificial lake.</title>
        <authorList>
            <person name="Joung Y."/>
            <person name="Cho S.H."/>
            <person name="Kim H."/>
            <person name="Kim S.B."/>
            <person name="Joh K."/>
        </authorList>
    </citation>
    <scope>NUCLEOTIDE SEQUENCE [LARGE SCALE GENOMIC DNA]</scope>
    <source>
        <strain evidence="11 12">KCTC 22745</strain>
    </source>
</reference>
<proteinExistence type="inferred from homology"/>
<feature type="chain" id="PRO_5046015690" evidence="9">
    <location>
        <begin position="20"/>
        <end position="873"/>
    </location>
</feature>
<evidence type="ECO:0000259" key="10">
    <source>
        <dbReference type="Pfam" id="PF07715"/>
    </source>
</evidence>
<evidence type="ECO:0000256" key="3">
    <source>
        <dbReference type="ARBA" id="ARBA00022452"/>
    </source>
</evidence>
<accession>A0ABY7PM40</accession>
<feature type="compositionally biased region" description="Basic and acidic residues" evidence="8">
    <location>
        <begin position="403"/>
        <end position="412"/>
    </location>
</feature>
<evidence type="ECO:0000256" key="7">
    <source>
        <dbReference type="PROSITE-ProRule" id="PRU01360"/>
    </source>
</evidence>
<organism evidence="11 12">
    <name type="scientific">Hymenobacter yonginensis</name>
    <dbReference type="NCBI Taxonomy" id="748197"/>
    <lineage>
        <taxon>Bacteria</taxon>
        <taxon>Pseudomonadati</taxon>
        <taxon>Bacteroidota</taxon>
        <taxon>Cytophagia</taxon>
        <taxon>Cytophagales</taxon>
        <taxon>Hymenobacteraceae</taxon>
        <taxon>Hymenobacter</taxon>
    </lineage>
</organism>
<comment type="subcellular location">
    <subcellularLocation>
        <location evidence="1 7">Cell outer membrane</location>
        <topology evidence="1 7">Multi-pass membrane protein</topology>
    </subcellularLocation>
</comment>
<evidence type="ECO:0000313" key="12">
    <source>
        <dbReference type="Proteomes" id="UP001211872"/>
    </source>
</evidence>
<keyword evidence="6 7" id="KW-0998">Cell outer membrane</keyword>
<dbReference type="Gene3D" id="2.170.130.10">
    <property type="entry name" value="TonB-dependent receptor, plug domain"/>
    <property type="match status" value="1"/>
</dbReference>
<dbReference type="Proteomes" id="UP001211872">
    <property type="component" value="Chromosome"/>
</dbReference>
<dbReference type="Pfam" id="PF07715">
    <property type="entry name" value="Plug"/>
    <property type="match status" value="1"/>
</dbReference>
<evidence type="ECO:0000256" key="9">
    <source>
        <dbReference type="SAM" id="SignalP"/>
    </source>
</evidence>
<keyword evidence="2 7" id="KW-0813">Transport</keyword>